<accession>A0A1I0UBS4</accession>
<feature type="region of interest" description="Disordered" evidence="1">
    <location>
        <begin position="176"/>
        <end position="220"/>
    </location>
</feature>
<dbReference type="Proteomes" id="UP000182054">
    <property type="component" value="Unassembled WGS sequence"/>
</dbReference>
<gene>
    <name evidence="2" type="ORF">SAMN05444374_11810</name>
</gene>
<evidence type="ECO:0000313" key="3">
    <source>
        <dbReference type="Proteomes" id="UP000182054"/>
    </source>
</evidence>
<sequence>MPQCVATTANDNRGRAGQQCTRYAVRGSDRCFAHGGVRKSTTPEKISTRVENPGVPCSARRTDGQPCGNYAIKGSTVCKNHGGLAGQTRLAASQRMIEMRLKAIGVVDGMLDDPELEPSVRLRAAQIVLDRTGMGPTSKIEHEVEVKPYEKVLNDGAVIRDVPVEDEPEIIDAEVVEGPAPTAPDGRPVFDPSRRYATPEPDPDREEHNVVAFPQRPGHR</sequence>
<dbReference type="EMBL" id="FOJN01000018">
    <property type="protein sequence ID" value="SFA61508.1"/>
    <property type="molecule type" value="Genomic_DNA"/>
</dbReference>
<evidence type="ECO:0000313" key="2">
    <source>
        <dbReference type="EMBL" id="SFA61508.1"/>
    </source>
</evidence>
<protein>
    <submittedName>
        <fullName evidence="2">Uncharacterized protein</fullName>
    </submittedName>
</protein>
<name>A0A1I0UBS4_9NOCA</name>
<reference evidence="2 3" key="1">
    <citation type="submission" date="2016-10" db="EMBL/GenBank/DDBJ databases">
        <authorList>
            <person name="de Groot N.N."/>
        </authorList>
    </citation>
    <scope>NUCLEOTIDE SEQUENCE [LARGE SCALE GENOMIC DNA]</scope>
    <source>
        <strain evidence="2 3">DSM 44908</strain>
    </source>
</reference>
<proteinExistence type="predicted"/>
<organism evidence="2 3">
    <name type="scientific">Rhodococcoides kroppenstedtii</name>
    <dbReference type="NCBI Taxonomy" id="293050"/>
    <lineage>
        <taxon>Bacteria</taxon>
        <taxon>Bacillati</taxon>
        <taxon>Actinomycetota</taxon>
        <taxon>Actinomycetes</taxon>
        <taxon>Mycobacteriales</taxon>
        <taxon>Nocardiaceae</taxon>
        <taxon>Rhodococcoides</taxon>
    </lineage>
</organism>
<dbReference type="AlphaFoldDB" id="A0A1I0UBS4"/>
<evidence type="ECO:0000256" key="1">
    <source>
        <dbReference type="SAM" id="MobiDB-lite"/>
    </source>
</evidence>